<dbReference type="PROSITE" id="PS51257">
    <property type="entry name" value="PROKAR_LIPOPROTEIN"/>
    <property type="match status" value="1"/>
</dbReference>
<dbReference type="EMBL" id="DXHL01000038">
    <property type="protein sequence ID" value="HIW11502.1"/>
    <property type="molecule type" value="Genomic_DNA"/>
</dbReference>
<sequence>MIKQIKYTILAATAIFSSCGAGNRSPQPEETENALADSTLIASYAFVNSSADTVYDPSNSMKPFYAKLRKLDNLHRNSGGENQSAEEPFRVNILHFGDSHIQAGFLSGTLMHHLHRRFGNAGRGMIVPHKLGGSNEPYDYAIRSLPSSGGEWSSSRIVNSRPSLPLGISGLAIQSSSPTNRLLLCTFSPEGLDYRFNRVRVFHGRYAPIIAASDSLSTDGYGGDMLYDFNTDLELVQLVDTLELRTYADGEYARGPIYGFSLENGDNGVLYHAMGINSACFLHWGRQTEIIRQSTALEPDLIILSMGANEAADNQFSEAVFYRSVDRFVRPLREANPAAAVVLTSPVQAFKRGEPNTNYEGVARTLKRYAQEKGVAFIDLYAMGGGEGSAVHWADQNLLARDKIHYTEEGYNLQGLLLYNAFYNGYIGYGRTAH</sequence>
<organism evidence="2 3">
    <name type="scientific">Candidatus Rikenella faecigallinarum</name>
    <dbReference type="NCBI Taxonomy" id="2838745"/>
    <lineage>
        <taxon>Bacteria</taxon>
        <taxon>Pseudomonadati</taxon>
        <taxon>Bacteroidota</taxon>
        <taxon>Bacteroidia</taxon>
        <taxon>Bacteroidales</taxon>
        <taxon>Rikenellaceae</taxon>
        <taxon>Rikenella</taxon>
    </lineage>
</organism>
<evidence type="ECO:0000313" key="3">
    <source>
        <dbReference type="Proteomes" id="UP000823926"/>
    </source>
</evidence>
<evidence type="ECO:0000259" key="1">
    <source>
        <dbReference type="Pfam" id="PF13472"/>
    </source>
</evidence>
<dbReference type="Gene3D" id="3.40.50.1110">
    <property type="entry name" value="SGNH hydrolase"/>
    <property type="match status" value="1"/>
</dbReference>
<name>A0A9D1QG08_9BACT</name>
<gene>
    <name evidence="2" type="ORF">H9888_08445</name>
</gene>
<dbReference type="InterPro" id="IPR013830">
    <property type="entry name" value="SGNH_hydro"/>
</dbReference>
<proteinExistence type="predicted"/>
<dbReference type="Pfam" id="PF13472">
    <property type="entry name" value="Lipase_GDSL_2"/>
    <property type="match status" value="1"/>
</dbReference>
<accession>A0A9D1QG08</accession>
<dbReference type="SUPFAM" id="SSF52266">
    <property type="entry name" value="SGNH hydrolase"/>
    <property type="match status" value="1"/>
</dbReference>
<reference evidence="2" key="2">
    <citation type="submission" date="2021-04" db="EMBL/GenBank/DDBJ databases">
        <authorList>
            <person name="Gilroy R."/>
        </authorList>
    </citation>
    <scope>NUCLEOTIDE SEQUENCE</scope>
    <source>
        <strain evidence="2">ChiBcec15-1070</strain>
    </source>
</reference>
<reference evidence="2" key="1">
    <citation type="journal article" date="2021" name="PeerJ">
        <title>Extensive microbial diversity within the chicken gut microbiome revealed by metagenomics and culture.</title>
        <authorList>
            <person name="Gilroy R."/>
            <person name="Ravi A."/>
            <person name="Getino M."/>
            <person name="Pursley I."/>
            <person name="Horton D.L."/>
            <person name="Alikhan N.F."/>
            <person name="Baker D."/>
            <person name="Gharbi K."/>
            <person name="Hall N."/>
            <person name="Watson M."/>
            <person name="Adriaenssens E.M."/>
            <person name="Foster-Nyarko E."/>
            <person name="Jarju S."/>
            <person name="Secka A."/>
            <person name="Antonio M."/>
            <person name="Oren A."/>
            <person name="Chaudhuri R.R."/>
            <person name="La Ragione R."/>
            <person name="Hildebrand F."/>
            <person name="Pallen M.J."/>
        </authorList>
    </citation>
    <scope>NUCLEOTIDE SEQUENCE</scope>
    <source>
        <strain evidence="2">ChiBcec15-1070</strain>
    </source>
</reference>
<evidence type="ECO:0000313" key="2">
    <source>
        <dbReference type="EMBL" id="HIW11502.1"/>
    </source>
</evidence>
<dbReference type="InterPro" id="IPR036514">
    <property type="entry name" value="SGNH_hydro_sf"/>
</dbReference>
<dbReference type="Proteomes" id="UP000823926">
    <property type="component" value="Unassembled WGS sequence"/>
</dbReference>
<dbReference type="AlphaFoldDB" id="A0A9D1QG08"/>
<dbReference type="GO" id="GO:0016788">
    <property type="term" value="F:hydrolase activity, acting on ester bonds"/>
    <property type="evidence" value="ECO:0007669"/>
    <property type="project" value="UniProtKB-ARBA"/>
</dbReference>
<feature type="domain" description="SGNH hydrolase-type esterase" evidence="1">
    <location>
        <begin position="274"/>
        <end position="412"/>
    </location>
</feature>
<protein>
    <recommendedName>
        <fullName evidence="1">SGNH hydrolase-type esterase domain-containing protein</fullName>
    </recommendedName>
</protein>
<comment type="caution">
    <text evidence="2">The sequence shown here is derived from an EMBL/GenBank/DDBJ whole genome shotgun (WGS) entry which is preliminary data.</text>
</comment>
<dbReference type="Gene3D" id="2.60.120.1360">
    <property type="match status" value="1"/>
</dbReference>